<feature type="signal peptide" evidence="1">
    <location>
        <begin position="1"/>
        <end position="17"/>
    </location>
</feature>
<evidence type="ECO:0008006" key="4">
    <source>
        <dbReference type="Google" id="ProtNLM"/>
    </source>
</evidence>
<protein>
    <recommendedName>
        <fullName evidence="4">Secreted protein</fullName>
    </recommendedName>
</protein>
<evidence type="ECO:0000313" key="3">
    <source>
        <dbReference type="Proteomes" id="UP000886998"/>
    </source>
</evidence>
<dbReference type="EMBL" id="BMAV01016075">
    <property type="protein sequence ID" value="GFY66512.1"/>
    <property type="molecule type" value="Genomic_DNA"/>
</dbReference>
<evidence type="ECO:0000256" key="1">
    <source>
        <dbReference type="SAM" id="SignalP"/>
    </source>
</evidence>
<proteinExistence type="predicted"/>
<evidence type="ECO:0000313" key="2">
    <source>
        <dbReference type="EMBL" id="GFY66512.1"/>
    </source>
</evidence>
<keyword evidence="1" id="KW-0732">Signal</keyword>
<dbReference type="Proteomes" id="UP000886998">
    <property type="component" value="Unassembled WGS sequence"/>
</dbReference>
<sequence length="122" mass="13653">MVKRLPLCLCFFHVCDSGTCGLTLSWGKTAPSLAMNSGWFNIFCCRKSDKASLLFNRRIFYVKVIMSTFSMPRQLDGLSIRAFDLSFACRPSEYAVINAKASWPDICLRLCTVNLTVSSGMC</sequence>
<accession>A0A8X6Y958</accession>
<name>A0A8X6Y958_9ARAC</name>
<feature type="chain" id="PRO_5036468498" description="Secreted protein" evidence="1">
    <location>
        <begin position="18"/>
        <end position="122"/>
    </location>
</feature>
<organism evidence="2 3">
    <name type="scientific">Trichonephila inaurata madagascariensis</name>
    <dbReference type="NCBI Taxonomy" id="2747483"/>
    <lineage>
        <taxon>Eukaryota</taxon>
        <taxon>Metazoa</taxon>
        <taxon>Ecdysozoa</taxon>
        <taxon>Arthropoda</taxon>
        <taxon>Chelicerata</taxon>
        <taxon>Arachnida</taxon>
        <taxon>Araneae</taxon>
        <taxon>Araneomorphae</taxon>
        <taxon>Entelegynae</taxon>
        <taxon>Araneoidea</taxon>
        <taxon>Nephilidae</taxon>
        <taxon>Trichonephila</taxon>
        <taxon>Trichonephila inaurata</taxon>
    </lineage>
</organism>
<dbReference type="AlphaFoldDB" id="A0A8X6Y958"/>
<keyword evidence="3" id="KW-1185">Reference proteome</keyword>
<reference evidence="2" key="1">
    <citation type="submission" date="2020-08" db="EMBL/GenBank/DDBJ databases">
        <title>Multicomponent nature underlies the extraordinary mechanical properties of spider dragline silk.</title>
        <authorList>
            <person name="Kono N."/>
            <person name="Nakamura H."/>
            <person name="Mori M."/>
            <person name="Yoshida Y."/>
            <person name="Ohtoshi R."/>
            <person name="Malay A.D."/>
            <person name="Moran D.A.P."/>
            <person name="Tomita M."/>
            <person name="Numata K."/>
            <person name="Arakawa K."/>
        </authorList>
    </citation>
    <scope>NUCLEOTIDE SEQUENCE</scope>
</reference>
<comment type="caution">
    <text evidence="2">The sequence shown here is derived from an EMBL/GenBank/DDBJ whole genome shotgun (WGS) entry which is preliminary data.</text>
</comment>
<gene>
    <name evidence="2" type="ORF">TNIN_73961</name>
</gene>